<dbReference type="InterPro" id="IPR003010">
    <property type="entry name" value="C-N_Hydrolase"/>
</dbReference>
<dbReference type="GO" id="GO:0033388">
    <property type="term" value="P:putrescine biosynthetic process from arginine"/>
    <property type="evidence" value="ECO:0007669"/>
    <property type="project" value="TreeGrafter"/>
</dbReference>
<comment type="caution">
    <text evidence="3">The sequence shown here is derived from an EMBL/GenBank/DDBJ whole genome shotgun (WGS) entry which is preliminary data.</text>
</comment>
<dbReference type="InterPro" id="IPR036526">
    <property type="entry name" value="C-N_Hydrolase_sf"/>
</dbReference>
<proteinExistence type="predicted"/>
<evidence type="ECO:0000313" key="4">
    <source>
        <dbReference type="Proteomes" id="UP000653797"/>
    </source>
</evidence>
<protein>
    <submittedName>
        <fullName evidence="3">Carbon-nitrogen hydrolase family protein</fullName>
    </submittedName>
</protein>
<dbReference type="SUPFAM" id="SSF56317">
    <property type="entry name" value="Carbon-nitrogen hydrolase"/>
    <property type="match status" value="1"/>
</dbReference>
<evidence type="ECO:0000256" key="1">
    <source>
        <dbReference type="ARBA" id="ARBA00022801"/>
    </source>
</evidence>
<dbReference type="CDD" id="cd07197">
    <property type="entry name" value="nitrilase"/>
    <property type="match status" value="1"/>
</dbReference>
<organism evidence="3 4">
    <name type="scientific">Spirosoma validum</name>
    <dbReference type="NCBI Taxonomy" id="2771355"/>
    <lineage>
        <taxon>Bacteria</taxon>
        <taxon>Pseudomonadati</taxon>
        <taxon>Bacteroidota</taxon>
        <taxon>Cytophagia</taxon>
        <taxon>Cytophagales</taxon>
        <taxon>Cytophagaceae</taxon>
        <taxon>Spirosoma</taxon>
    </lineage>
</organism>
<dbReference type="AlphaFoldDB" id="A0A927B4H0"/>
<name>A0A927B4H0_9BACT</name>
<dbReference type="PANTHER" id="PTHR43674">
    <property type="entry name" value="NITRILASE C965.09-RELATED"/>
    <property type="match status" value="1"/>
</dbReference>
<reference evidence="3" key="1">
    <citation type="submission" date="2020-09" db="EMBL/GenBank/DDBJ databases">
        <authorList>
            <person name="Kim M.K."/>
        </authorList>
    </citation>
    <scope>NUCLEOTIDE SEQUENCE</scope>
    <source>
        <strain evidence="3">BT704</strain>
    </source>
</reference>
<dbReference type="EMBL" id="JACXAA010000007">
    <property type="protein sequence ID" value="MBD2755133.1"/>
    <property type="molecule type" value="Genomic_DNA"/>
</dbReference>
<dbReference type="Gene3D" id="3.60.110.10">
    <property type="entry name" value="Carbon-nitrogen hydrolase"/>
    <property type="match status" value="1"/>
</dbReference>
<dbReference type="InterPro" id="IPR050345">
    <property type="entry name" value="Aliph_Amidase/BUP"/>
</dbReference>
<accession>A0A927B4H0</accession>
<dbReference type="Proteomes" id="UP000653797">
    <property type="component" value="Unassembled WGS sequence"/>
</dbReference>
<dbReference type="Pfam" id="PF00795">
    <property type="entry name" value="CN_hydrolase"/>
    <property type="match status" value="1"/>
</dbReference>
<dbReference type="PANTHER" id="PTHR43674:SF2">
    <property type="entry name" value="BETA-UREIDOPROPIONASE"/>
    <property type="match status" value="1"/>
</dbReference>
<dbReference type="GO" id="GO:0050126">
    <property type="term" value="F:N-carbamoylputrescine amidase activity"/>
    <property type="evidence" value="ECO:0007669"/>
    <property type="project" value="TreeGrafter"/>
</dbReference>
<evidence type="ECO:0000313" key="3">
    <source>
        <dbReference type="EMBL" id="MBD2755133.1"/>
    </source>
</evidence>
<sequence length="242" mass="26598">MKIAVAQLKPIKGDIERNIEKHKKLIELAASRGTGTLIFPELSITGYEPELANELATNQDDRRFDDFQSISDTKNITIGVGMPTRSDSGVRISLLIFQPNRPRQIYSKQHLHADENPYFTAGNHSVFLEEGTCKIALAICYELSVPEHPTNGFLQGANIYIASVAKTLNGVEKAAQTLSDIAKTYSMTVLMANCVGHCDNFESAGNSSIWNNKGVLLGQLDDTQEGILVIDTDTQEVIEETL</sequence>
<keyword evidence="1 3" id="KW-0378">Hydrolase</keyword>
<feature type="domain" description="CN hydrolase" evidence="2">
    <location>
        <begin position="1"/>
        <end position="234"/>
    </location>
</feature>
<keyword evidence="4" id="KW-1185">Reference proteome</keyword>
<gene>
    <name evidence="3" type="ORF">IC230_19690</name>
</gene>
<evidence type="ECO:0000259" key="2">
    <source>
        <dbReference type="PROSITE" id="PS50263"/>
    </source>
</evidence>
<dbReference type="RefSeq" id="WP_191040751.1">
    <property type="nucleotide sequence ID" value="NZ_JACXAA010000007.1"/>
</dbReference>
<dbReference type="PROSITE" id="PS50263">
    <property type="entry name" value="CN_HYDROLASE"/>
    <property type="match status" value="1"/>
</dbReference>